<sequence>MSSPNQSHQPSDFWNQQQSTTASNYPDRPIESAETDHARAQAGQGLVITAYILAGIGLLLMVPFPPIGVLLALAGAFIGLRAYRQNKGNRPALFAMIVATAVGVLNIVMLVAWIGGITQVLQEM</sequence>
<evidence type="ECO:0000313" key="6">
    <source>
        <dbReference type="Proteomes" id="UP000297736"/>
    </source>
</evidence>
<comment type="caution">
    <text evidence="3">The sequence shown here is derived from an EMBL/GenBank/DDBJ whole genome shotgun (WGS) entry which is preliminary data.</text>
</comment>
<protein>
    <submittedName>
        <fullName evidence="4">DUF456 domain-containing protein</fullName>
    </submittedName>
</protein>
<feature type="transmembrane region" description="Helical" evidence="2">
    <location>
        <begin position="51"/>
        <end position="80"/>
    </location>
</feature>
<keyword evidence="2" id="KW-0472">Membrane</keyword>
<dbReference type="AlphaFoldDB" id="A0A2A3YPY5"/>
<organism evidence="3 5">
    <name type="scientific">Brevibacterium aurantiacum</name>
    <dbReference type="NCBI Taxonomy" id="273384"/>
    <lineage>
        <taxon>Bacteria</taxon>
        <taxon>Bacillati</taxon>
        <taxon>Actinomycetota</taxon>
        <taxon>Actinomycetes</taxon>
        <taxon>Micrococcales</taxon>
        <taxon>Brevibacteriaceae</taxon>
        <taxon>Brevibacterium</taxon>
    </lineage>
</organism>
<dbReference type="Proteomes" id="UP000297736">
    <property type="component" value="Unassembled WGS sequence"/>
</dbReference>
<evidence type="ECO:0000313" key="4">
    <source>
        <dbReference type="EMBL" id="TGD36719.1"/>
    </source>
</evidence>
<feature type="compositionally biased region" description="Basic and acidic residues" evidence="1">
    <location>
        <begin position="28"/>
        <end position="37"/>
    </location>
</feature>
<keyword evidence="2" id="KW-0812">Transmembrane</keyword>
<dbReference type="RefSeq" id="WP_096179115.1">
    <property type="nucleotide sequence ID" value="NZ_JBQDRX010000055.1"/>
</dbReference>
<reference evidence="4 6" key="2">
    <citation type="submission" date="2018-10" db="EMBL/GenBank/DDBJ databases">
        <title>Brevibacterium genomes from Austrain hard cheese rinds.</title>
        <authorList>
            <person name="Anast J.M."/>
            <person name="Dzieciol M."/>
            <person name="Schultz D.L."/>
            <person name="Mann E."/>
            <person name="Wagner M."/>
            <person name="Schmitz-Esser S."/>
        </authorList>
    </citation>
    <scope>NUCLEOTIDE SEQUENCE [LARGE SCALE GENOMIC DNA]</scope>
    <source>
        <strain evidence="4 6">L261</strain>
    </source>
</reference>
<feature type="transmembrane region" description="Helical" evidence="2">
    <location>
        <begin position="92"/>
        <end position="114"/>
    </location>
</feature>
<keyword evidence="2" id="KW-1133">Transmembrane helix</keyword>
<proteinExistence type="predicted"/>
<evidence type="ECO:0000256" key="1">
    <source>
        <dbReference type="SAM" id="MobiDB-lite"/>
    </source>
</evidence>
<feature type="compositionally biased region" description="Polar residues" evidence="1">
    <location>
        <begin position="1"/>
        <end position="24"/>
    </location>
</feature>
<evidence type="ECO:0000313" key="3">
    <source>
        <dbReference type="EMBL" id="PCC41357.1"/>
    </source>
</evidence>
<name>A0A2A3YPY5_BREAU</name>
<dbReference type="EMBL" id="RHFF01000025">
    <property type="protein sequence ID" value="TGD36719.1"/>
    <property type="molecule type" value="Genomic_DNA"/>
</dbReference>
<reference evidence="3 5" key="1">
    <citation type="journal article" date="2017" name="Elife">
        <title>Extensive horizontal gene transfer in cheese-associated bacteria.</title>
        <authorList>
            <person name="Bonham K.S."/>
            <person name="Wolfe B.E."/>
            <person name="Dutton R.J."/>
        </authorList>
    </citation>
    <scope>NUCLEOTIDE SEQUENCE [LARGE SCALE GENOMIC DNA]</scope>
    <source>
        <strain evidence="3 5">962_8</strain>
    </source>
</reference>
<dbReference type="EMBL" id="NRGQ01000039">
    <property type="protein sequence ID" value="PCC41357.1"/>
    <property type="molecule type" value="Genomic_DNA"/>
</dbReference>
<evidence type="ECO:0000313" key="5">
    <source>
        <dbReference type="Proteomes" id="UP000218620"/>
    </source>
</evidence>
<dbReference type="Proteomes" id="UP000218620">
    <property type="component" value="Unassembled WGS sequence"/>
</dbReference>
<evidence type="ECO:0000256" key="2">
    <source>
        <dbReference type="SAM" id="Phobius"/>
    </source>
</evidence>
<gene>
    <name evidence="3" type="ORF">CIK65_17985</name>
    <name evidence="4" type="ORF">EB834_18685</name>
</gene>
<feature type="region of interest" description="Disordered" evidence="1">
    <location>
        <begin position="1"/>
        <end position="37"/>
    </location>
</feature>
<accession>A0A2A3YPY5</accession>